<keyword evidence="6" id="KW-0732">Signal</keyword>
<dbReference type="PRINTS" id="PR01021">
    <property type="entry name" value="OMPADOMAIN"/>
</dbReference>
<dbReference type="Pfam" id="PF00691">
    <property type="entry name" value="OmpA"/>
    <property type="match status" value="1"/>
</dbReference>
<evidence type="ECO:0000256" key="5">
    <source>
        <dbReference type="SAM" id="MobiDB-lite"/>
    </source>
</evidence>
<dbReference type="GO" id="GO:0009279">
    <property type="term" value="C:cell outer membrane"/>
    <property type="evidence" value="ECO:0007669"/>
    <property type="project" value="UniProtKB-SubCell"/>
</dbReference>
<name>A0A5R9J993_9PROT</name>
<dbReference type="InterPro" id="IPR050330">
    <property type="entry name" value="Bact_OuterMem_StrucFunc"/>
</dbReference>
<evidence type="ECO:0000256" key="2">
    <source>
        <dbReference type="ARBA" id="ARBA00023136"/>
    </source>
</evidence>
<dbReference type="AlphaFoldDB" id="A0A5R9J993"/>
<dbReference type="PANTHER" id="PTHR30329">
    <property type="entry name" value="STATOR ELEMENT OF FLAGELLAR MOTOR COMPLEX"/>
    <property type="match status" value="1"/>
</dbReference>
<evidence type="ECO:0000256" key="6">
    <source>
        <dbReference type="SAM" id="SignalP"/>
    </source>
</evidence>
<feature type="region of interest" description="Disordered" evidence="5">
    <location>
        <begin position="29"/>
        <end position="52"/>
    </location>
</feature>
<proteinExistence type="predicted"/>
<evidence type="ECO:0000256" key="4">
    <source>
        <dbReference type="PROSITE-ProRule" id="PRU00473"/>
    </source>
</evidence>
<evidence type="ECO:0000313" key="9">
    <source>
        <dbReference type="Proteomes" id="UP000305654"/>
    </source>
</evidence>
<organism evidence="8 9">
    <name type="scientific">Lichenicoccus roseus</name>
    <dbReference type="NCBI Taxonomy" id="2683649"/>
    <lineage>
        <taxon>Bacteria</taxon>
        <taxon>Pseudomonadati</taxon>
        <taxon>Pseudomonadota</taxon>
        <taxon>Alphaproteobacteria</taxon>
        <taxon>Acetobacterales</taxon>
        <taxon>Acetobacteraceae</taxon>
        <taxon>Lichenicoccus</taxon>
    </lineage>
</organism>
<keyword evidence="3" id="KW-0998">Cell outer membrane</keyword>
<keyword evidence="2 4" id="KW-0472">Membrane</keyword>
<dbReference type="Proteomes" id="UP000305654">
    <property type="component" value="Unassembled WGS sequence"/>
</dbReference>
<comment type="caution">
    <text evidence="8">The sequence shown here is derived from an EMBL/GenBank/DDBJ whole genome shotgun (WGS) entry which is preliminary data.</text>
</comment>
<dbReference type="PROSITE" id="PS51257">
    <property type="entry name" value="PROKAR_LIPOPROTEIN"/>
    <property type="match status" value="1"/>
</dbReference>
<evidence type="ECO:0000313" key="8">
    <source>
        <dbReference type="EMBL" id="TLU74194.1"/>
    </source>
</evidence>
<protein>
    <submittedName>
        <fullName evidence="8">OmpA family protein</fullName>
    </submittedName>
</protein>
<dbReference type="InterPro" id="IPR006665">
    <property type="entry name" value="OmpA-like"/>
</dbReference>
<dbReference type="Gene3D" id="3.30.1330.60">
    <property type="entry name" value="OmpA-like domain"/>
    <property type="match status" value="1"/>
</dbReference>
<feature type="compositionally biased region" description="Pro residues" evidence="5">
    <location>
        <begin position="30"/>
        <end position="45"/>
    </location>
</feature>
<accession>A0A5R9J993</accession>
<dbReference type="PROSITE" id="PS51123">
    <property type="entry name" value="OMPA_2"/>
    <property type="match status" value="1"/>
</dbReference>
<dbReference type="EMBL" id="VCDI01000001">
    <property type="protein sequence ID" value="TLU74194.1"/>
    <property type="molecule type" value="Genomic_DNA"/>
</dbReference>
<gene>
    <name evidence="8" type="ORF">FE263_03010</name>
</gene>
<dbReference type="InterPro" id="IPR036737">
    <property type="entry name" value="OmpA-like_sf"/>
</dbReference>
<comment type="subcellular location">
    <subcellularLocation>
        <location evidence="1">Cell outer membrane</location>
    </subcellularLocation>
</comment>
<dbReference type="OrthoDB" id="9814546at2"/>
<evidence type="ECO:0000256" key="1">
    <source>
        <dbReference type="ARBA" id="ARBA00004442"/>
    </source>
</evidence>
<feature type="signal peptide" evidence="6">
    <location>
        <begin position="1"/>
        <end position="20"/>
    </location>
</feature>
<dbReference type="CDD" id="cd07185">
    <property type="entry name" value="OmpA_C-like"/>
    <property type="match status" value="1"/>
</dbReference>
<feature type="domain" description="OmpA-like" evidence="7">
    <location>
        <begin position="52"/>
        <end position="166"/>
    </location>
</feature>
<reference evidence="8 9" key="1">
    <citation type="submission" date="2019-05" db="EMBL/GenBank/DDBJ databases">
        <authorList>
            <person name="Pankratov T."/>
            <person name="Grouzdev D."/>
        </authorList>
    </citation>
    <scope>NUCLEOTIDE SEQUENCE [LARGE SCALE GENOMIC DNA]</scope>
    <source>
        <strain evidence="8 9">KEBCLARHB70R</strain>
    </source>
</reference>
<dbReference type="PANTHER" id="PTHR30329:SF21">
    <property type="entry name" value="LIPOPROTEIN YIAD-RELATED"/>
    <property type="match status" value="1"/>
</dbReference>
<dbReference type="SUPFAM" id="SSF103088">
    <property type="entry name" value="OmpA-like"/>
    <property type="match status" value="1"/>
</dbReference>
<dbReference type="RefSeq" id="WP_138324446.1">
    <property type="nucleotide sequence ID" value="NZ_VCDI01000001.1"/>
</dbReference>
<evidence type="ECO:0000256" key="3">
    <source>
        <dbReference type="ARBA" id="ARBA00023237"/>
    </source>
</evidence>
<dbReference type="InterPro" id="IPR006664">
    <property type="entry name" value="OMP_bac"/>
</dbReference>
<feature type="chain" id="PRO_5024321709" evidence="6">
    <location>
        <begin position="21"/>
        <end position="166"/>
    </location>
</feature>
<sequence>MSRRMISLSMRQAMPILVLAGLGACAQTQPPAPVATSAPPPPSPPAVVADTAAKPKAPDSLDFYFAPGSTKLRAEDVALLDKASRLYRDGNPIVMVVAGSSDTVGSPESNLKLSQARADAVLQGLVARGIPVGRFQVLAKGVTDLPVQTGEGVANQENRRVDLTWR</sequence>
<keyword evidence="9" id="KW-1185">Reference proteome</keyword>
<evidence type="ECO:0000259" key="7">
    <source>
        <dbReference type="PROSITE" id="PS51123"/>
    </source>
</evidence>